<accession>A0A9K3EG70</accession>
<evidence type="ECO:0000313" key="1">
    <source>
        <dbReference type="EMBL" id="KAF5773026.1"/>
    </source>
</evidence>
<protein>
    <submittedName>
        <fullName evidence="1">Uncharacterized protein</fullName>
    </submittedName>
</protein>
<name>A0A9K3EG70_HELAN</name>
<dbReference type="AlphaFoldDB" id="A0A9K3EG70"/>
<reference evidence="1" key="1">
    <citation type="journal article" date="2017" name="Nature">
        <title>The sunflower genome provides insights into oil metabolism, flowering and Asterid evolution.</title>
        <authorList>
            <person name="Badouin H."/>
            <person name="Gouzy J."/>
            <person name="Grassa C.J."/>
            <person name="Murat F."/>
            <person name="Staton S.E."/>
            <person name="Cottret L."/>
            <person name="Lelandais-Briere C."/>
            <person name="Owens G.L."/>
            <person name="Carrere S."/>
            <person name="Mayjonade B."/>
            <person name="Legrand L."/>
            <person name="Gill N."/>
            <person name="Kane N.C."/>
            <person name="Bowers J.E."/>
            <person name="Hubner S."/>
            <person name="Bellec A."/>
            <person name="Berard A."/>
            <person name="Berges H."/>
            <person name="Blanchet N."/>
            <person name="Boniface M.C."/>
            <person name="Brunel D."/>
            <person name="Catrice O."/>
            <person name="Chaidir N."/>
            <person name="Claudel C."/>
            <person name="Donnadieu C."/>
            <person name="Faraut T."/>
            <person name="Fievet G."/>
            <person name="Helmstetter N."/>
            <person name="King M."/>
            <person name="Knapp S.J."/>
            <person name="Lai Z."/>
            <person name="Le Paslier M.C."/>
            <person name="Lippi Y."/>
            <person name="Lorenzon L."/>
            <person name="Mandel J.R."/>
            <person name="Marage G."/>
            <person name="Marchand G."/>
            <person name="Marquand E."/>
            <person name="Bret-Mestries E."/>
            <person name="Morien E."/>
            <person name="Nambeesan S."/>
            <person name="Nguyen T."/>
            <person name="Pegot-Espagnet P."/>
            <person name="Pouilly N."/>
            <person name="Raftis F."/>
            <person name="Sallet E."/>
            <person name="Schiex T."/>
            <person name="Thomas J."/>
            <person name="Vandecasteele C."/>
            <person name="Vares D."/>
            <person name="Vear F."/>
            <person name="Vautrin S."/>
            <person name="Crespi M."/>
            <person name="Mangin B."/>
            <person name="Burke J.M."/>
            <person name="Salse J."/>
            <person name="Munos S."/>
            <person name="Vincourt P."/>
            <person name="Rieseberg L.H."/>
            <person name="Langlade N.B."/>
        </authorList>
    </citation>
    <scope>NUCLEOTIDE SEQUENCE</scope>
    <source>
        <tissue evidence="1">Leaves</tissue>
    </source>
</reference>
<keyword evidence="2" id="KW-1185">Reference proteome</keyword>
<comment type="caution">
    <text evidence="1">The sequence shown here is derived from an EMBL/GenBank/DDBJ whole genome shotgun (WGS) entry which is preliminary data.</text>
</comment>
<reference evidence="1" key="2">
    <citation type="submission" date="2020-06" db="EMBL/GenBank/DDBJ databases">
        <title>Helianthus annuus Genome sequencing and assembly Release 2.</title>
        <authorList>
            <person name="Gouzy J."/>
            <person name="Langlade N."/>
            <person name="Munos S."/>
        </authorList>
    </citation>
    <scope>NUCLEOTIDE SEQUENCE</scope>
    <source>
        <tissue evidence="1">Leaves</tissue>
    </source>
</reference>
<proteinExistence type="predicted"/>
<organism evidence="1 2">
    <name type="scientific">Helianthus annuus</name>
    <name type="common">Common sunflower</name>
    <dbReference type="NCBI Taxonomy" id="4232"/>
    <lineage>
        <taxon>Eukaryota</taxon>
        <taxon>Viridiplantae</taxon>
        <taxon>Streptophyta</taxon>
        <taxon>Embryophyta</taxon>
        <taxon>Tracheophyta</taxon>
        <taxon>Spermatophyta</taxon>
        <taxon>Magnoliopsida</taxon>
        <taxon>eudicotyledons</taxon>
        <taxon>Gunneridae</taxon>
        <taxon>Pentapetalae</taxon>
        <taxon>asterids</taxon>
        <taxon>campanulids</taxon>
        <taxon>Asterales</taxon>
        <taxon>Asteraceae</taxon>
        <taxon>Asteroideae</taxon>
        <taxon>Heliantheae alliance</taxon>
        <taxon>Heliantheae</taxon>
        <taxon>Helianthus</taxon>
    </lineage>
</organism>
<gene>
    <name evidence="1" type="ORF">HanXRQr2_Chr13g0584071</name>
</gene>
<evidence type="ECO:0000313" key="2">
    <source>
        <dbReference type="Proteomes" id="UP000215914"/>
    </source>
</evidence>
<dbReference type="EMBL" id="MNCJ02000328">
    <property type="protein sequence ID" value="KAF5773026.1"/>
    <property type="molecule type" value="Genomic_DNA"/>
</dbReference>
<sequence length="53" mass="5855">MVSFLFLATNATHGGGDRRLTAGQRQQLRRNGGDTGELVRFRLDALKFGSVYV</sequence>
<dbReference type="Proteomes" id="UP000215914">
    <property type="component" value="Unassembled WGS sequence"/>
</dbReference>
<dbReference type="Gramene" id="mRNA:HanXRQr2_Chr13g0584071">
    <property type="protein sequence ID" value="CDS:HanXRQr2_Chr13g0584071.1"/>
    <property type="gene ID" value="HanXRQr2_Chr13g0584071"/>
</dbReference>